<evidence type="ECO:0000256" key="1">
    <source>
        <dbReference type="SAM" id="SignalP"/>
    </source>
</evidence>
<dbReference type="RefSeq" id="WP_307909828.1">
    <property type="nucleotide sequence ID" value="NZ_JAVFJF020000024.1"/>
</dbReference>
<evidence type="ECO:0000313" key="2">
    <source>
        <dbReference type="EMBL" id="MEJ8675535.1"/>
    </source>
</evidence>
<organism evidence="2 3">
    <name type="scientific">Chromobacterium amazonense</name>
    <dbReference type="NCBI Taxonomy" id="1382803"/>
    <lineage>
        <taxon>Bacteria</taxon>
        <taxon>Pseudomonadati</taxon>
        <taxon>Pseudomonadota</taxon>
        <taxon>Betaproteobacteria</taxon>
        <taxon>Neisseriales</taxon>
        <taxon>Chromobacteriaceae</taxon>
        <taxon>Chromobacterium</taxon>
    </lineage>
</organism>
<sequence length="52" mass="5317">MKLSIATLALALLPALSLAAPKWDEAAILKAIGVKPLSMKTGVEDGCPNDLG</sequence>
<dbReference type="Proteomes" id="UP001224516">
    <property type="component" value="Unassembled WGS sequence"/>
</dbReference>
<name>A0ABU8V514_9NEIS</name>
<feature type="chain" id="PRO_5046945941" evidence="1">
    <location>
        <begin position="20"/>
        <end position="52"/>
    </location>
</feature>
<evidence type="ECO:0000313" key="3">
    <source>
        <dbReference type="Proteomes" id="UP001224516"/>
    </source>
</evidence>
<keyword evidence="1" id="KW-0732">Signal</keyword>
<comment type="caution">
    <text evidence="2">The sequence shown here is derived from an EMBL/GenBank/DDBJ whole genome shotgun (WGS) entry which is preliminary data.</text>
</comment>
<protein>
    <submittedName>
        <fullName evidence="2">Uncharacterized protein</fullName>
    </submittedName>
</protein>
<proteinExistence type="predicted"/>
<dbReference type="EMBL" id="JAVFJF020000024">
    <property type="protein sequence ID" value="MEJ8675535.1"/>
    <property type="molecule type" value="Genomic_DNA"/>
</dbReference>
<feature type="signal peptide" evidence="1">
    <location>
        <begin position="1"/>
        <end position="19"/>
    </location>
</feature>
<gene>
    <name evidence="2" type="ORF">QCL97_012435</name>
</gene>
<keyword evidence="3" id="KW-1185">Reference proteome</keyword>
<accession>A0ABU8V514</accession>
<reference evidence="2 3" key="1">
    <citation type="submission" date="2023-12" db="EMBL/GenBank/DDBJ databases">
        <title>Evaluation and characterization of a potential secondary metabolite violacein from indigenous Chromobacterium amazonense SAM215.</title>
        <authorList>
            <person name="Tarafdar M.R."/>
            <person name="Abedin S.M."/>
            <person name="Atiqua A."/>
            <person name="Saha A."/>
            <person name="Khan S.N."/>
        </authorList>
    </citation>
    <scope>NUCLEOTIDE SEQUENCE [LARGE SCALE GENOMIC DNA]</scope>
    <source>
        <strain evidence="2 3">SAM215</strain>
    </source>
</reference>